<feature type="region of interest" description="Disordered" evidence="1">
    <location>
        <begin position="1776"/>
        <end position="1797"/>
    </location>
</feature>
<feature type="compositionally biased region" description="Polar residues" evidence="1">
    <location>
        <begin position="1672"/>
        <end position="1685"/>
    </location>
</feature>
<name>A0AB39ZRX3_DROSZ</name>
<feature type="compositionally biased region" description="Polar residues" evidence="1">
    <location>
        <begin position="25"/>
        <end position="49"/>
    </location>
</feature>
<feature type="region of interest" description="Disordered" evidence="1">
    <location>
        <begin position="1334"/>
        <end position="1507"/>
    </location>
</feature>
<feature type="compositionally biased region" description="Basic and acidic residues" evidence="1">
    <location>
        <begin position="1181"/>
        <end position="1193"/>
    </location>
</feature>
<feature type="compositionally biased region" description="Polar residues" evidence="1">
    <location>
        <begin position="1410"/>
        <end position="1427"/>
    </location>
</feature>
<dbReference type="RefSeq" id="XP_016941928.3">
    <property type="nucleotide sequence ID" value="XM_017086439.4"/>
</dbReference>
<feature type="region of interest" description="Disordered" evidence="1">
    <location>
        <begin position="1174"/>
        <end position="1193"/>
    </location>
</feature>
<feature type="compositionally biased region" description="Polar residues" evidence="1">
    <location>
        <begin position="1716"/>
        <end position="1726"/>
    </location>
</feature>
<feature type="compositionally biased region" description="Pro residues" evidence="1">
    <location>
        <begin position="1636"/>
        <end position="1662"/>
    </location>
</feature>
<dbReference type="GeneID" id="108018850"/>
<feature type="compositionally biased region" description="Pro residues" evidence="1">
    <location>
        <begin position="348"/>
        <end position="361"/>
    </location>
</feature>
<reference evidence="3" key="1">
    <citation type="submission" date="2025-08" db="UniProtKB">
        <authorList>
            <consortium name="RefSeq"/>
        </authorList>
    </citation>
    <scope>IDENTIFICATION</scope>
</reference>
<accession>A0AB39ZRX3</accession>
<feature type="compositionally biased region" description="Polar residues" evidence="1">
    <location>
        <begin position="1043"/>
        <end position="1052"/>
    </location>
</feature>
<gene>
    <name evidence="3" type="primary">LOC108018850</name>
</gene>
<feature type="region of interest" description="Disordered" evidence="1">
    <location>
        <begin position="980"/>
        <end position="999"/>
    </location>
</feature>
<dbReference type="Proteomes" id="UP001652628">
    <property type="component" value="Chromosome X"/>
</dbReference>
<feature type="region of interest" description="Disordered" evidence="1">
    <location>
        <begin position="1613"/>
        <end position="1685"/>
    </location>
</feature>
<proteinExistence type="predicted"/>
<feature type="region of interest" description="Disordered" evidence="1">
    <location>
        <begin position="1699"/>
        <end position="1741"/>
    </location>
</feature>
<feature type="compositionally biased region" description="Basic and acidic residues" evidence="1">
    <location>
        <begin position="961"/>
        <end position="973"/>
    </location>
</feature>
<feature type="compositionally biased region" description="Polar residues" evidence="1">
    <location>
        <begin position="73"/>
        <end position="86"/>
    </location>
</feature>
<feature type="compositionally biased region" description="Basic and acidic residues" evidence="1">
    <location>
        <begin position="1334"/>
        <end position="1353"/>
    </location>
</feature>
<feature type="compositionally biased region" description="Polar residues" evidence="1">
    <location>
        <begin position="1776"/>
        <end position="1796"/>
    </location>
</feature>
<feature type="compositionally biased region" description="Polar residues" evidence="1">
    <location>
        <begin position="936"/>
        <end position="960"/>
    </location>
</feature>
<feature type="region of interest" description="Disordered" evidence="1">
    <location>
        <begin position="1036"/>
        <end position="1062"/>
    </location>
</feature>
<feature type="compositionally biased region" description="Basic and acidic residues" evidence="1">
    <location>
        <begin position="1400"/>
        <end position="1409"/>
    </location>
</feature>
<feature type="region of interest" description="Disordered" evidence="1">
    <location>
        <begin position="914"/>
        <end position="973"/>
    </location>
</feature>
<feature type="region of interest" description="Disordered" evidence="1">
    <location>
        <begin position="1541"/>
        <end position="1593"/>
    </location>
</feature>
<feature type="compositionally biased region" description="Basic and acidic residues" evidence="1">
    <location>
        <begin position="1567"/>
        <end position="1576"/>
    </location>
</feature>
<evidence type="ECO:0000256" key="1">
    <source>
        <dbReference type="SAM" id="MobiDB-lite"/>
    </source>
</evidence>
<feature type="region of interest" description="Disordered" evidence="1">
    <location>
        <begin position="1112"/>
        <end position="1169"/>
    </location>
</feature>
<sequence length="1862" mass="204981">MEYQGFNPKGIYYIQLNPNGLVSANGNAQYQPSGAGNPQPVYGNSNSPSLLPCPYPGHSASYSPPSPRQPQPGYTNSYLPPSNQSNTIANTAPSYQLYYLSNSTPSSTPNSLENSLSEHQLYNSSNSTANRSVPPYPYSADLRNIVVFGNTQGFYHRGCWYNCGLYLPTSIAPEQDQVQVPQQSQSYVAPMQPQHPTTPQVNQQARFPYAGTPRFAEQDQIYELREQVPPLPAAANQRAQVFPIGNHIPPPHPQPRAQDPPLTGVYMVTGQAPLQPGTSYHYQEPPQPQHVPPPEQVPLIHGYAYAPTAAPQVQAEVLATPHLGYKQPLRYQHVPPASPPQHIQPAQHFPPPQHIPPPQQVPPTHVSTHAPPAPPKAQAEVQPTPHLVEIVLGPSVAVTKTEDRIIIDLRPRCPRGPVPEHQNPVKESQQIIEVIQDNPHVNSFAHPPSGPRHPIPSWNESNYVTRNIPVDASVRVPMVHRIPPTIIYHTDMVQDEESAPVTGAANLVPSPDFSCPAQAVDMTVIQPVNNSSQVPNMVMVENENVEHIQPKISHHLNMIQEPETVLSAIDYNRDYNSSARARDMTVIQPENNLIQAPNFIMVEQEIVERIQPEIVNHPLMVQDPSLTILPNTVPPTKASDFVSNPYQNSPVKAVGSVVIQEENNIIVIKPEIVERIQSAIQQQPNIEVQDPKSTLQPITVLPTKASDLVPNPETVLSAIDYNRDYNSSARAVDMTVIQPENNLIQAPNLIMVEQEIVERIQPEIVNHPLMVQDPSLTILPNTVPPTKASDLVSNPYQKSPVKAVGSVVIQEGSNIIVIKPEIVDRIQSDIQNQPNIEVQDPKSTLQPITVLPTKASDLVPNPRNLVTSSNKSDYGTQNIPMDAAVQMPLVDCIIPQIICHTILTIEPDTDLPTKASDLVPKPDHNSSAKAVDLTEESSSNQVPNSIVVQQETGNQESHNSTLKEEEKKSDLDISKKDIAQKQATESEKQSGATLLPHQNMKLESHAIADIRKGMDQLQLPDPLPDLLPEAPLTTYIPEPTKQEPITSSQITNPLKEKNSQPASLEKNIITNTQQPANKSEQIYPTPEENPASLEENIITNIQQPVNKSEQIYPTPEENVPKLPQEPEVNANQWPPLGSRSRSKAAPKKEPISPENTLQQSGSVNSSRYTCRLLETRNTNKSMERRVPPAVESKRNLTKNKRDLVMQPKVTGQNYQQGVKEAHVKPKGTETPNQSLKVIKTKKDLISQPIGLDPQGNKENQPQAIVVKPETPPLNGLKNSSDIISQPKPILRDVNQGNCENLSKVTKVPVPDTKSLNVLKKEKDMIAQPKVVLRDDRQCKKENPSKRTVTEMEAKSPIAPQSESAANVKSSSQVKKPLDNKSSEVKLPPKKKLMINSPPKTNDKHKDSVTDSKGSTQVKNPVSTSQQKPLEKIIMNSPSTHHKPKEPVTDSKSSTQVKKPLKAPQDNKDSKPLEIKSPATKKPMLDSPPNIQHKPKEPASTDSRRTSNMFELLEVDDEEVGQLEEPEIKADPQRLGNLKRKEKRRLKKQETAKKNQIRSNKMAAKKAAIAEKEKSEVVKPMPSSESFVGSLPESTTKLKRIEKNELGLWRLTDITKKYSMPESPTAKDVSGCKPIEPRPPPGAPVPQPAPRPPGPPPASPRPAPAGSSGPMIANNQTFKSATNRKNATLSRFMNAISLAALKKTKVPENKASADGSKPTTAKDSTPTLRLRPQMLTKEEVKPCQSTLSVETAQKTLKDSDLNPFRILESFGFPKSQDVATAKSQLSDSGAQESTLTKLSEVKSSVEAAPEVSKKVDLNPFRSVAPVLSQLLDSGAQERFPALRNPFLKLMICKSLLNLKIPDP</sequence>
<keyword evidence="2" id="KW-1185">Reference proteome</keyword>
<evidence type="ECO:0008006" key="4">
    <source>
        <dbReference type="Google" id="ProtNLM"/>
    </source>
</evidence>
<evidence type="ECO:0000313" key="2">
    <source>
        <dbReference type="Proteomes" id="UP001652628"/>
    </source>
</evidence>
<protein>
    <recommendedName>
        <fullName evidence="4">Titin-like</fullName>
    </recommendedName>
</protein>
<feature type="region of interest" description="Disordered" evidence="1">
    <location>
        <begin position="330"/>
        <end position="379"/>
    </location>
</feature>
<feature type="compositionally biased region" description="Basic and acidic residues" evidence="1">
    <location>
        <begin position="1493"/>
        <end position="1504"/>
    </location>
</feature>
<feature type="compositionally biased region" description="Polar residues" evidence="1">
    <location>
        <begin position="1358"/>
        <end position="1373"/>
    </location>
</feature>
<feature type="compositionally biased region" description="Basic and acidic residues" evidence="1">
    <location>
        <begin position="1464"/>
        <end position="1473"/>
    </location>
</feature>
<feature type="compositionally biased region" description="Polar residues" evidence="1">
    <location>
        <begin position="1153"/>
        <end position="1168"/>
    </location>
</feature>
<evidence type="ECO:0000313" key="3">
    <source>
        <dbReference type="RefSeq" id="XP_016941928.3"/>
    </source>
</evidence>
<feature type="compositionally biased region" description="Polar residues" evidence="1">
    <location>
        <begin position="1582"/>
        <end position="1593"/>
    </location>
</feature>
<organism evidence="2 3">
    <name type="scientific">Drosophila suzukii</name>
    <name type="common">Spotted-wing drosophila fruit fly</name>
    <dbReference type="NCBI Taxonomy" id="28584"/>
    <lineage>
        <taxon>Eukaryota</taxon>
        <taxon>Metazoa</taxon>
        <taxon>Ecdysozoa</taxon>
        <taxon>Arthropoda</taxon>
        <taxon>Hexapoda</taxon>
        <taxon>Insecta</taxon>
        <taxon>Pterygota</taxon>
        <taxon>Neoptera</taxon>
        <taxon>Endopterygota</taxon>
        <taxon>Diptera</taxon>
        <taxon>Brachycera</taxon>
        <taxon>Muscomorpha</taxon>
        <taxon>Ephydroidea</taxon>
        <taxon>Drosophilidae</taxon>
        <taxon>Drosophila</taxon>
        <taxon>Sophophora</taxon>
    </lineage>
</organism>
<feature type="region of interest" description="Disordered" evidence="1">
    <location>
        <begin position="25"/>
        <end position="86"/>
    </location>
</feature>